<evidence type="ECO:0000313" key="1">
    <source>
        <dbReference type="EMBL" id="RAJ28913.1"/>
    </source>
</evidence>
<organism evidence="1 2">
    <name type="scientific">Pedobacter cryoconitis</name>
    <dbReference type="NCBI Taxonomy" id="188932"/>
    <lineage>
        <taxon>Bacteria</taxon>
        <taxon>Pseudomonadati</taxon>
        <taxon>Bacteroidota</taxon>
        <taxon>Sphingobacteriia</taxon>
        <taxon>Sphingobacteriales</taxon>
        <taxon>Sphingobacteriaceae</taxon>
        <taxon>Pedobacter</taxon>
    </lineage>
</organism>
<accession>A0A327SN02</accession>
<reference evidence="1 2" key="1">
    <citation type="submission" date="2018-06" db="EMBL/GenBank/DDBJ databases">
        <title>Genomic Encyclopedia of Archaeal and Bacterial Type Strains, Phase II (KMG-II): from individual species to whole genera.</title>
        <authorList>
            <person name="Goeker M."/>
        </authorList>
    </citation>
    <scope>NUCLEOTIDE SEQUENCE [LARGE SCALE GENOMIC DNA]</scope>
    <source>
        <strain evidence="1 2">DSM 14825</strain>
    </source>
</reference>
<protein>
    <submittedName>
        <fullName evidence="1">Uncharacterized protein</fullName>
    </submittedName>
</protein>
<gene>
    <name evidence="1" type="ORF">LY11_03187</name>
</gene>
<proteinExistence type="predicted"/>
<dbReference type="AlphaFoldDB" id="A0A327SN02"/>
<feature type="non-terminal residue" evidence="1">
    <location>
        <position position="1"/>
    </location>
</feature>
<comment type="caution">
    <text evidence="1">The sequence shown here is derived from an EMBL/GenBank/DDBJ whole genome shotgun (WGS) entry which is preliminary data.</text>
</comment>
<evidence type="ECO:0000313" key="2">
    <source>
        <dbReference type="Proteomes" id="UP000249754"/>
    </source>
</evidence>
<dbReference type="Proteomes" id="UP000249754">
    <property type="component" value="Unassembled WGS sequence"/>
</dbReference>
<dbReference type="RefSeq" id="WP_211321570.1">
    <property type="nucleotide sequence ID" value="NZ_QLLR01000016.1"/>
</dbReference>
<name>A0A327SN02_9SPHI</name>
<dbReference type="EMBL" id="QLLR01000016">
    <property type="protein sequence ID" value="RAJ28913.1"/>
    <property type="molecule type" value="Genomic_DNA"/>
</dbReference>
<sequence>ANAATTGNYANAATTGKNTVAAALGAGSKAKASIGCWIVVSEWIRQEDWSYKINDVKSVIVDGKIIKADTYYSLSKGQFVESE</sequence>